<evidence type="ECO:0000313" key="3">
    <source>
        <dbReference type="EMBL" id="SOQ41120.1"/>
    </source>
</evidence>
<dbReference type="AlphaFoldDB" id="A0A2H1VJW7"/>
<evidence type="ECO:0000256" key="2">
    <source>
        <dbReference type="SAM" id="Phobius"/>
    </source>
</evidence>
<dbReference type="OrthoDB" id="8188129at2759"/>
<keyword evidence="4" id="KW-1185">Reference proteome</keyword>
<feature type="compositionally biased region" description="Low complexity" evidence="1">
    <location>
        <begin position="17"/>
        <end position="36"/>
    </location>
</feature>
<keyword evidence="2" id="KW-1133">Transmembrane helix</keyword>
<keyword evidence="2" id="KW-0472">Membrane</keyword>
<name>A0A2H1VJW7_SPOFR</name>
<evidence type="ECO:0000313" key="4">
    <source>
        <dbReference type="Proteomes" id="UP000829999"/>
    </source>
</evidence>
<feature type="region of interest" description="Disordered" evidence="1">
    <location>
        <begin position="17"/>
        <end position="44"/>
    </location>
</feature>
<organism evidence="3">
    <name type="scientific">Spodoptera frugiperda</name>
    <name type="common">Fall armyworm</name>
    <dbReference type="NCBI Taxonomy" id="7108"/>
    <lineage>
        <taxon>Eukaryota</taxon>
        <taxon>Metazoa</taxon>
        <taxon>Ecdysozoa</taxon>
        <taxon>Arthropoda</taxon>
        <taxon>Hexapoda</taxon>
        <taxon>Insecta</taxon>
        <taxon>Pterygota</taxon>
        <taxon>Neoptera</taxon>
        <taxon>Endopterygota</taxon>
        <taxon>Lepidoptera</taxon>
        <taxon>Glossata</taxon>
        <taxon>Ditrysia</taxon>
        <taxon>Noctuoidea</taxon>
        <taxon>Noctuidae</taxon>
        <taxon>Amphipyrinae</taxon>
        <taxon>Spodoptera</taxon>
    </lineage>
</organism>
<evidence type="ECO:0000313" key="5">
    <source>
        <dbReference type="RefSeq" id="XP_035430595.1"/>
    </source>
</evidence>
<protein>
    <submittedName>
        <fullName evidence="3">SFRICE_035158</fullName>
    </submittedName>
    <submittedName>
        <fullName evidence="5">Uncharacterized protein LOC118262981</fullName>
    </submittedName>
</protein>
<dbReference type="EMBL" id="ODYU01002959">
    <property type="protein sequence ID" value="SOQ41120.1"/>
    <property type="molecule type" value="Genomic_DNA"/>
</dbReference>
<gene>
    <name evidence="5" type="primary">LOC118262981</name>
    <name evidence="3" type="ORF">SFRICE_035158</name>
</gene>
<reference evidence="5" key="2">
    <citation type="submission" date="2025-04" db="UniProtKB">
        <authorList>
            <consortium name="RefSeq"/>
        </authorList>
    </citation>
    <scope>IDENTIFICATION</scope>
    <source>
        <tissue evidence="5">Whole larval tissue</tissue>
    </source>
</reference>
<reference evidence="3" key="1">
    <citation type="submission" date="2016-07" db="EMBL/GenBank/DDBJ databases">
        <authorList>
            <person name="Bretaudeau A."/>
        </authorList>
    </citation>
    <scope>NUCLEOTIDE SEQUENCE</scope>
    <source>
        <strain evidence="3">Rice</strain>
        <tissue evidence="3">Whole body</tissue>
    </source>
</reference>
<dbReference type="Proteomes" id="UP000829999">
    <property type="component" value="Chromosome 12"/>
</dbReference>
<proteinExistence type="predicted"/>
<accession>A0A2H1VJW7</accession>
<sequence>MTRASTSPPLRLLERFANSTPAPTTTTASTNVAPSVPKHSANNKRPTPIIIYPTVTPESIVVPIVSCIFGFPLLALTVICCLRRRAKMARERARRRNCELDRGELSVVKMSPVKTKPRPVSLIRSPRPPPTLELDTVLEERSDPEQTTLSQVEVTPDREVGTILFGAVGAMGTAAAAAMCNRDS</sequence>
<dbReference type="GeneID" id="118262981"/>
<evidence type="ECO:0000256" key="1">
    <source>
        <dbReference type="SAM" id="MobiDB-lite"/>
    </source>
</evidence>
<feature type="transmembrane region" description="Helical" evidence="2">
    <location>
        <begin position="60"/>
        <end position="82"/>
    </location>
</feature>
<dbReference type="RefSeq" id="XP_035430595.1">
    <property type="nucleotide sequence ID" value="XM_035574702.2"/>
</dbReference>
<keyword evidence="2" id="KW-0812">Transmembrane</keyword>